<comment type="similarity">
    <text evidence="2">Belongs to the NTE family.</text>
</comment>
<feature type="domain" description="Cyclic nucleotide-binding" evidence="10">
    <location>
        <begin position="150"/>
        <end position="274"/>
    </location>
</feature>
<feature type="active site" description="Nucleophile" evidence="9">
    <location>
        <position position="490"/>
    </location>
</feature>
<dbReference type="Gene3D" id="3.40.1090.10">
    <property type="entry name" value="Cytosolic phospholipase A2 catalytic domain"/>
    <property type="match status" value="2"/>
</dbReference>
<feature type="short sequence motif" description="GXSXG" evidence="9">
    <location>
        <begin position="488"/>
        <end position="492"/>
    </location>
</feature>
<evidence type="ECO:0000256" key="8">
    <source>
        <dbReference type="ARBA" id="ARBA00023136"/>
    </source>
</evidence>
<dbReference type="InterPro" id="IPR050301">
    <property type="entry name" value="NTE"/>
</dbReference>
<dbReference type="InterPro" id="IPR000595">
    <property type="entry name" value="cNMP-bd_dom"/>
</dbReference>
<dbReference type="PROSITE" id="PS01237">
    <property type="entry name" value="UPF0028"/>
    <property type="match status" value="1"/>
</dbReference>
<keyword evidence="8" id="KW-0472">Membrane</keyword>
<feature type="active site" description="Proton acceptor" evidence="9">
    <location>
        <position position="601"/>
    </location>
</feature>
<dbReference type="EMBL" id="JBBKTW010000010">
    <property type="protein sequence ID" value="MEN2991208.1"/>
    <property type="molecule type" value="Genomic_DNA"/>
</dbReference>
<keyword evidence="13" id="KW-1185">Reference proteome</keyword>
<dbReference type="InterPro" id="IPR016035">
    <property type="entry name" value="Acyl_Trfase/lysoPLipase"/>
</dbReference>
<keyword evidence="6" id="KW-1133">Transmembrane helix</keyword>
<feature type="short sequence motif" description="DGA/G" evidence="9">
    <location>
        <begin position="601"/>
        <end position="603"/>
    </location>
</feature>
<dbReference type="SMART" id="SM00100">
    <property type="entry name" value="cNMP"/>
    <property type="match status" value="1"/>
</dbReference>
<evidence type="ECO:0000256" key="9">
    <source>
        <dbReference type="PROSITE-ProRule" id="PRU01161"/>
    </source>
</evidence>
<evidence type="ECO:0000259" key="11">
    <source>
        <dbReference type="PROSITE" id="PS51635"/>
    </source>
</evidence>
<evidence type="ECO:0000256" key="1">
    <source>
        <dbReference type="ARBA" id="ARBA00004370"/>
    </source>
</evidence>
<proteinExistence type="inferred from homology"/>
<dbReference type="Proteomes" id="UP001413721">
    <property type="component" value="Unassembled WGS sequence"/>
</dbReference>
<name>A0ABU9YQW5_9PROT</name>
<evidence type="ECO:0000256" key="5">
    <source>
        <dbReference type="ARBA" id="ARBA00022963"/>
    </source>
</evidence>
<keyword evidence="3" id="KW-0812">Transmembrane</keyword>
<dbReference type="PROSITE" id="PS50042">
    <property type="entry name" value="CNMP_BINDING_3"/>
    <property type="match status" value="1"/>
</dbReference>
<keyword evidence="7 9" id="KW-0443">Lipid metabolism</keyword>
<keyword evidence="5 9" id="KW-0442">Lipid degradation</keyword>
<evidence type="ECO:0000313" key="13">
    <source>
        <dbReference type="Proteomes" id="UP001413721"/>
    </source>
</evidence>
<organism evidence="12 13">
    <name type="scientific">Tistrella arctica</name>
    <dbReference type="NCBI Taxonomy" id="3133430"/>
    <lineage>
        <taxon>Bacteria</taxon>
        <taxon>Pseudomonadati</taxon>
        <taxon>Pseudomonadota</taxon>
        <taxon>Alphaproteobacteria</taxon>
        <taxon>Geminicoccales</taxon>
        <taxon>Geminicoccaceae</taxon>
        <taxon>Tistrella</taxon>
    </lineage>
</organism>
<dbReference type="InterPro" id="IPR002641">
    <property type="entry name" value="PNPLA_dom"/>
</dbReference>
<sequence length="731" mass="77736">MTDDMRSGPDGGLGDLLRRTAPFSDLPEPLVAALAASAVTVEPDRNGCVFARGRARRGLFLRQDLASNQDLASHQNAGGLAVLAPHAITSDAVWADAVMAIPDSRVVVLDDALLRGAYLDEALAFLDCPDFEAACALQARLSAMLRRRSQFTSASDDLLRDMETSLPVLSVEGGGAVFRAGDRSDAMMIVLAGMLRPRLPGAAMAHAAGTMPVDPVAPGNTVGEIGLVLDEPRRSDLIAIRDSELLVIGRDDYQRLLRRHPDDMNRILCGAIHRNLSATIDADGQGRMRTLAIVPLGAPDSASQAARLLLPAFEALGRVGPLDHRDGEALADFSHGIGTAQLAAIEQTVDLLVYIADGDNPAWTDLCLRQADHVLLVAASGDDPGVRPVEARLNSEPGLVDKTRSLLLLHDADAPRPSHRARWQAPRPGLPLHHLRHGDDGDAGRVARLLTGRAIGLVLGGGGARGFAHIGVLRALIAAGIPIDVIGGNSMGALIAAQYAMGTDPDSVLAHTRRFAKGGEFPTLPIISLVSGRRVARDLRRMFGETLIEDLWLPLFTVSCDITSASVRVHDHGSLYEAVLASNSPAGLLPPMVKDGHLLIDGAVLNNVPADVMRHRIGRGRVIAVDVNAREDLAVDPALTRLSPVDALRRIVLRQPRLPVLGDILMRAGIVGGIAHRDRVKADADLYFEPPVSGYPLMAYGQAEAIAAVGETTARALFAGWRDGIRDRGDT</sequence>
<comment type="caution">
    <text evidence="12">The sequence shown here is derived from an EMBL/GenBank/DDBJ whole genome shotgun (WGS) entry which is preliminary data.</text>
</comment>
<protein>
    <submittedName>
        <fullName evidence="12">Cyclic nucleotide-binding and patatin-like phospholipase domain-containing protein</fullName>
        <ecNumber evidence="12">3.1.1.-</ecNumber>
    </submittedName>
</protein>
<evidence type="ECO:0000256" key="3">
    <source>
        <dbReference type="ARBA" id="ARBA00022692"/>
    </source>
</evidence>
<dbReference type="PROSITE" id="PS51635">
    <property type="entry name" value="PNPLA"/>
    <property type="match status" value="1"/>
</dbReference>
<dbReference type="PANTHER" id="PTHR14226">
    <property type="entry name" value="NEUROPATHY TARGET ESTERASE/SWISS CHEESE D.MELANOGASTER"/>
    <property type="match status" value="1"/>
</dbReference>
<evidence type="ECO:0000256" key="4">
    <source>
        <dbReference type="ARBA" id="ARBA00022801"/>
    </source>
</evidence>
<dbReference type="RefSeq" id="WP_345938385.1">
    <property type="nucleotide sequence ID" value="NZ_JBBKTW010000010.1"/>
</dbReference>
<feature type="short sequence motif" description="GXGXXG" evidence="9">
    <location>
        <begin position="461"/>
        <end position="466"/>
    </location>
</feature>
<dbReference type="PANTHER" id="PTHR14226:SF29">
    <property type="entry name" value="NEUROPATHY TARGET ESTERASE SWS"/>
    <property type="match status" value="1"/>
</dbReference>
<accession>A0ABU9YQW5</accession>
<dbReference type="InterPro" id="IPR018490">
    <property type="entry name" value="cNMP-bd_dom_sf"/>
</dbReference>
<evidence type="ECO:0000313" key="12">
    <source>
        <dbReference type="EMBL" id="MEN2991208.1"/>
    </source>
</evidence>
<reference evidence="12 13" key="1">
    <citation type="submission" date="2024-03" db="EMBL/GenBank/DDBJ databases">
        <title>High-quality draft genome sequencing of Tistrella sp. BH-R2-4.</title>
        <authorList>
            <person name="Dong C."/>
        </authorList>
    </citation>
    <scope>NUCLEOTIDE SEQUENCE [LARGE SCALE GENOMIC DNA]</scope>
    <source>
        <strain evidence="12 13">BH-R2-4</strain>
    </source>
</reference>
<gene>
    <name evidence="12" type="ORF">WG926_23040</name>
</gene>
<keyword evidence="4 9" id="KW-0378">Hydrolase</keyword>
<dbReference type="EC" id="3.1.1.-" evidence="12"/>
<dbReference type="Gene3D" id="2.60.120.10">
    <property type="entry name" value="Jelly Rolls"/>
    <property type="match status" value="1"/>
</dbReference>
<dbReference type="Pfam" id="PF00027">
    <property type="entry name" value="cNMP_binding"/>
    <property type="match status" value="1"/>
</dbReference>
<feature type="domain" description="PNPLA" evidence="11">
    <location>
        <begin position="457"/>
        <end position="614"/>
    </location>
</feature>
<dbReference type="Pfam" id="PF24179">
    <property type="entry name" value="NTE_Ploop"/>
    <property type="match status" value="1"/>
</dbReference>
<dbReference type="GO" id="GO:0016787">
    <property type="term" value="F:hydrolase activity"/>
    <property type="evidence" value="ECO:0007669"/>
    <property type="project" value="UniProtKB-KW"/>
</dbReference>
<dbReference type="InterPro" id="IPR056556">
    <property type="entry name" value="NTE1_P-loop_dom"/>
</dbReference>
<evidence type="ECO:0000256" key="2">
    <source>
        <dbReference type="ARBA" id="ARBA00006636"/>
    </source>
</evidence>
<evidence type="ECO:0000256" key="7">
    <source>
        <dbReference type="ARBA" id="ARBA00023098"/>
    </source>
</evidence>
<evidence type="ECO:0000259" key="10">
    <source>
        <dbReference type="PROSITE" id="PS50042"/>
    </source>
</evidence>
<dbReference type="CDD" id="cd00038">
    <property type="entry name" value="CAP_ED"/>
    <property type="match status" value="1"/>
</dbReference>
<comment type="subcellular location">
    <subcellularLocation>
        <location evidence="1">Membrane</location>
    </subcellularLocation>
</comment>
<evidence type="ECO:0000256" key="6">
    <source>
        <dbReference type="ARBA" id="ARBA00022989"/>
    </source>
</evidence>
<dbReference type="Pfam" id="PF01734">
    <property type="entry name" value="Patatin"/>
    <property type="match status" value="1"/>
</dbReference>
<dbReference type="SUPFAM" id="SSF52151">
    <property type="entry name" value="FabD/lysophospholipase-like"/>
    <property type="match status" value="1"/>
</dbReference>
<dbReference type="InterPro" id="IPR001423">
    <property type="entry name" value="LysoPLipase_patatin_CS"/>
</dbReference>
<dbReference type="SUPFAM" id="SSF51206">
    <property type="entry name" value="cAMP-binding domain-like"/>
    <property type="match status" value="1"/>
</dbReference>
<dbReference type="InterPro" id="IPR014710">
    <property type="entry name" value="RmlC-like_jellyroll"/>
</dbReference>